<dbReference type="Proteomes" id="UP001234202">
    <property type="component" value="Unassembled WGS sequence"/>
</dbReference>
<accession>A0ACC2XAV6</accession>
<evidence type="ECO:0000313" key="1">
    <source>
        <dbReference type="EMBL" id="KAJ9121148.1"/>
    </source>
</evidence>
<organism evidence="1 2">
    <name type="scientific">Naganishia onofrii</name>
    <dbReference type="NCBI Taxonomy" id="1851511"/>
    <lineage>
        <taxon>Eukaryota</taxon>
        <taxon>Fungi</taxon>
        <taxon>Dikarya</taxon>
        <taxon>Basidiomycota</taxon>
        <taxon>Agaricomycotina</taxon>
        <taxon>Tremellomycetes</taxon>
        <taxon>Filobasidiales</taxon>
        <taxon>Filobasidiaceae</taxon>
        <taxon>Naganishia</taxon>
    </lineage>
</organism>
<reference evidence="1" key="1">
    <citation type="submission" date="2023-04" db="EMBL/GenBank/DDBJ databases">
        <title>Draft Genome sequencing of Naganishia species isolated from polar environments using Oxford Nanopore Technology.</title>
        <authorList>
            <person name="Leo P."/>
            <person name="Venkateswaran K."/>
        </authorList>
    </citation>
    <scope>NUCLEOTIDE SEQUENCE</scope>
    <source>
        <strain evidence="1">DBVPG 5303</strain>
    </source>
</reference>
<comment type="caution">
    <text evidence="1">The sequence shown here is derived from an EMBL/GenBank/DDBJ whole genome shotgun (WGS) entry which is preliminary data.</text>
</comment>
<dbReference type="EMBL" id="JASBWV010000018">
    <property type="protein sequence ID" value="KAJ9121148.1"/>
    <property type="molecule type" value="Genomic_DNA"/>
</dbReference>
<name>A0ACC2XAV6_9TREE</name>
<evidence type="ECO:0000313" key="2">
    <source>
        <dbReference type="Proteomes" id="UP001234202"/>
    </source>
</evidence>
<sequence length="144" mass="16264">MQTDDASNLFQTDAALEKSDARRLKAQRASKVGDPIQLPSKVLALEVRNQDGWVAESGWVARQVDLVTGKARRVYRGHQGPCTSLAFYDISQPQTTSKDTILFTGSWDKTIKTWNTQSRYFALSRLPSAYPPQQRMPTLSNVFW</sequence>
<keyword evidence="2" id="KW-1185">Reference proteome</keyword>
<proteinExistence type="predicted"/>
<gene>
    <name evidence="1" type="ORF">QFC24_004822</name>
</gene>
<protein>
    <submittedName>
        <fullName evidence="1">Uncharacterized protein</fullName>
    </submittedName>
</protein>